<proteinExistence type="predicted"/>
<protein>
    <submittedName>
        <fullName evidence="2">Immunity protein RhsIB</fullName>
    </submittedName>
</protein>
<evidence type="ECO:0000259" key="1">
    <source>
        <dbReference type="SMART" id="SM00860"/>
    </source>
</evidence>
<dbReference type="Gene3D" id="3.40.1580.10">
    <property type="entry name" value="SMI1/KNR4-like"/>
    <property type="match status" value="1"/>
</dbReference>
<comment type="caution">
    <text evidence="2">The sequence shown here is derived from an EMBL/GenBank/DDBJ whole genome shotgun (WGS) entry which is preliminary data.</text>
</comment>
<dbReference type="AlphaFoldDB" id="A0A0F2DV12"/>
<feature type="domain" description="Knr4/Smi1-like" evidence="1">
    <location>
        <begin position="37"/>
        <end position="157"/>
    </location>
</feature>
<accession>A0A0F2DV12</accession>
<sequence length="166" mass="19609">MDNFKKILVDIQDLIKSSNGNLINYGKSNFIFKKRYDVSLDEINDFEKNFKVTFPRIYREFLLTVGSCTLFQDELLPGFDFLAPKELYDWSQQVFEGTDCNLFPNILITISIPRTGDQAGFLLTKENENFGVFFPDIPPEEWEEDTEFEKFEDWLENLMKEKLEEI</sequence>
<dbReference type="InterPro" id="IPR018958">
    <property type="entry name" value="Knr4/Smi1-like_dom"/>
</dbReference>
<dbReference type="SMART" id="SM00860">
    <property type="entry name" value="SMI1_KNR4"/>
    <property type="match status" value="1"/>
</dbReference>
<dbReference type="OrthoDB" id="5880263at2"/>
<dbReference type="InterPro" id="IPR037883">
    <property type="entry name" value="Knr4/Smi1-like_sf"/>
</dbReference>
<dbReference type="EMBL" id="JYGT01000010">
    <property type="protein sequence ID" value="KJQ73994.1"/>
    <property type="molecule type" value="Genomic_DNA"/>
</dbReference>
<gene>
    <name evidence="2" type="primary">rhsIB</name>
    <name evidence="2" type="ORF">TZ94_01515</name>
</gene>
<evidence type="ECO:0000313" key="2">
    <source>
        <dbReference type="EMBL" id="KJQ73994.1"/>
    </source>
</evidence>
<dbReference type="Proteomes" id="UP000033489">
    <property type="component" value="Unassembled WGS sequence"/>
</dbReference>
<dbReference type="SUPFAM" id="SSF160631">
    <property type="entry name" value="SMI1/KNR4-like"/>
    <property type="match status" value="1"/>
</dbReference>
<dbReference type="RefSeq" id="WP_045615685.1">
    <property type="nucleotide sequence ID" value="NZ_JYGT01000010.1"/>
</dbReference>
<reference evidence="2 3" key="1">
    <citation type="submission" date="2015-02" db="EMBL/GenBank/DDBJ databases">
        <title>Evolution of amylase-binding proteins of oral streptococcal species.</title>
        <authorList>
            <person name="Haase E.M."/>
        </authorList>
    </citation>
    <scope>NUCLEOTIDE SEQUENCE [LARGE SCALE GENOMIC DNA]</scope>
    <source>
        <strain evidence="2 3">UC921A</strain>
    </source>
</reference>
<dbReference type="Pfam" id="PF09346">
    <property type="entry name" value="SMI1_KNR4"/>
    <property type="match status" value="1"/>
</dbReference>
<dbReference type="PATRIC" id="fig|28037.216.peg.1466"/>
<organism evidence="2 3">
    <name type="scientific">Streptococcus infantis</name>
    <dbReference type="NCBI Taxonomy" id="68892"/>
    <lineage>
        <taxon>Bacteria</taxon>
        <taxon>Bacillati</taxon>
        <taxon>Bacillota</taxon>
        <taxon>Bacilli</taxon>
        <taxon>Lactobacillales</taxon>
        <taxon>Streptococcaceae</taxon>
        <taxon>Streptococcus</taxon>
    </lineage>
</organism>
<name>A0A0F2DV12_9STRE</name>
<evidence type="ECO:0000313" key="3">
    <source>
        <dbReference type="Proteomes" id="UP000033489"/>
    </source>
</evidence>